<evidence type="ECO:0000313" key="3">
    <source>
        <dbReference type="Proteomes" id="UP000245783"/>
    </source>
</evidence>
<organism evidence="2 3">
    <name type="scientific">Ceraceosorus guamensis</name>
    <dbReference type="NCBI Taxonomy" id="1522189"/>
    <lineage>
        <taxon>Eukaryota</taxon>
        <taxon>Fungi</taxon>
        <taxon>Dikarya</taxon>
        <taxon>Basidiomycota</taxon>
        <taxon>Ustilaginomycotina</taxon>
        <taxon>Exobasidiomycetes</taxon>
        <taxon>Ceraceosorales</taxon>
        <taxon>Ceraceosoraceae</taxon>
        <taxon>Ceraceosorus</taxon>
    </lineage>
</organism>
<feature type="compositionally biased region" description="Basic and acidic residues" evidence="1">
    <location>
        <begin position="216"/>
        <end position="226"/>
    </location>
</feature>
<gene>
    <name evidence="2" type="ORF">IE81DRAFT_10662</name>
</gene>
<dbReference type="EMBL" id="KZ819360">
    <property type="protein sequence ID" value="PWN44559.1"/>
    <property type="molecule type" value="Genomic_DNA"/>
</dbReference>
<dbReference type="OrthoDB" id="241990at2759"/>
<evidence type="ECO:0000313" key="2">
    <source>
        <dbReference type="EMBL" id="PWN44559.1"/>
    </source>
</evidence>
<dbReference type="STRING" id="1522189.A0A316W499"/>
<accession>A0A316W499</accession>
<evidence type="ECO:0000256" key="1">
    <source>
        <dbReference type="SAM" id="MobiDB-lite"/>
    </source>
</evidence>
<feature type="compositionally biased region" description="Polar residues" evidence="1">
    <location>
        <begin position="296"/>
        <end position="318"/>
    </location>
</feature>
<dbReference type="AlphaFoldDB" id="A0A316W499"/>
<dbReference type="InParanoid" id="A0A316W499"/>
<dbReference type="GeneID" id="37031919"/>
<name>A0A316W499_9BASI</name>
<keyword evidence="3" id="KW-1185">Reference proteome</keyword>
<feature type="region of interest" description="Disordered" evidence="1">
    <location>
        <begin position="147"/>
        <end position="318"/>
    </location>
</feature>
<reference evidence="2 3" key="1">
    <citation type="journal article" date="2018" name="Mol. Biol. Evol.">
        <title>Broad Genomic Sampling Reveals a Smut Pathogenic Ancestry of the Fungal Clade Ustilaginomycotina.</title>
        <authorList>
            <person name="Kijpornyongpan T."/>
            <person name="Mondo S.J."/>
            <person name="Barry K."/>
            <person name="Sandor L."/>
            <person name="Lee J."/>
            <person name="Lipzen A."/>
            <person name="Pangilinan J."/>
            <person name="LaButti K."/>
            <person name="Hainaut M."/>
            <person name="Henrissat B."/>
            <person name="Grigoriev I.V."/>
            <person name="Spatafora J.W."/>
            <person name="Aime M.C."/>
        </authorList>
    </citation>
    <scope>NUCLEOTIDE SEQUENCE [LARGE SCALE GENOMIC DNA]</scope>
    <source>
        <strain evidence="2 3">MCA 4658</strain>
    </source>
</reference>
<protein>
    <submittedName>
        <fullName evidence="2">Uncharacterized protein</fullName>
    </submittedName>
</protein>
<dbReference type="Proteomes" id="UP000245783">
    <property type="component" value="Unassembled WGS sequence"/>
</dbReference>
<sequence>MSLISDKEYVIHTLRLAYLRRIDDSVGPRVITFPAIRHDVGSSGHANGREHASARMGDFDDALDAEGNGQLDDFDHHPDSHVMIAGLSDANFNPELRAVCSPKPRPESLIRPGFMPVPPAEMVETASKGPRASRVGNGLRYTQTIYGPGRTGALGMRVSGKRAPSLDNSTSALASDLREDRTTRSRRRSSVLDRGAEDEAEEPLRAALARRSSLKPKTDQKPRSLEVPELALQAASVESGRSGLLRGEISTDPPAASDPRLSNPWRDSQSSSEDRSYSHSYSSAGVPLPNVGATGRSDSGLNTRNLERSTSVIDRQRR</sequence>
<dbReference type="RefSeq" id="XP_025371719.1">
    <property type="nucleotide sequence ID" value="XM_025510049.1"/>
</dbReference>
<proteinExistence type="predicted"/>